<sequence>MDKRKSVPDGTGSSPVTLYGEFKLVGNRKVRCAVSLTEKELIVQRLTAAPVERNKVVLSLRDCVGCRAHHKDGTADPAAYFSAYFYPPKRRWVSSGVSRQRIEQSFRLDALQEPRANQEEAEKWARAVRERSARQRRLRDGMLMSELPRPFRMMLLVNPQSGKGQALTLYNNYIQQMLNEANVQHTLIITEWQNHARELVREADLSQWDALVIMSGDGLLYEVINGLLERPDWEEAIRTPLGVLPGGSGNALAASIHHYSGASPVCSEELLVSCGFLLCKGLVSHMDLVSIHLSSSPRLFSFLSLAWGFIADVDIESEKYRHIGAVRFTIGTLVRLASLRIYKGRLAYLPVAEDGNNRTIHCNNQASSVSPASLLCRPSSNSPCQNTFYNSCHSNNSLTSRRSESTSSKCTTNALPGPPDSLLPPLDQALPSDWVVVQEEDFVLMLAMYQSHLAEDLLMAPDATLNDGFIHLFYIRAGISRIALLRLLLAMEKGAHLAANCQHLVHTKVRALRLEPFSPKGIITVDGEVVEYGPVQAEVHRGLARLISG</sequence>
<evidence type="ECO:0000256" key="8">
    <source>
        <dbReference type="SAM" id="MobiDB-lite"/>
    </source>
</evidence>
<dbReference type="GO" id="GO:0071363">
    <property type="term" value="P:cellular response to growth factor stimulus"/>
    <property type="evidence" value="ECO:0007669"/>
    <property type="project" value="TreeGrafter"/>
</dbReference>
<keyword evidence="3" id="KW-0547">Nucleotide-binding</keyword>
<dbReference type="GO" id="GO:0005737">
    <property type="term" value="C:cytoplasm"/>
    <property type="evidence" value="ECO:0007669"/>
    <property type="project" value="UniProtKB-ARBA"/>
</dbReference>
<dbReference type="PANTHER" id="PTHR12358:SF47">
    <property type="entry name" value="SPHINGOSINE KINASE 1"/>
    <property type="match status" value="1"/>
</dbReference>
<dbReference type="PANTHER" id="PTHR12358">
    <property type="entry name" value="SPHINGOSINE KINASE"/>
    <property type="match status" value="1"/>
</dbReference>
<keyword evidence="5" id="KW-0067">ATP-binding</keyword>
<reference evidence="10" key="1">
    <citation type="submission" date="2023-07" db="EMBL/GenBank/DDBJ databases">
        <title>Chromosome-level Genome Assembly of Striped Snakehead (Channa striata).</title>
        <authorList>
            <person name="Liu H."/>
        </authorList>
    </citation>
    <scope>NUCLEOTIDE SEQUENCE</scope>
    <source>
        <strain evidence="10">Gz</strain>
        <tissue evidence="10">Muscle</tissue>
    </source>
</reference>
<dbReference type="Gene3D" id="3.40.50.10330">
    <property type="entry name" value="Probable inorganic polyphosphate/atp-NAD kinase, domain 1"/>
    <property type="match status" value="1"/>
</dbReference>
<dbReference type="Pfam" id="PF00781">
    <property type="entry name" value="DAGK_cat"/>
    <property type="match status" value="1"/>
</dbReference>
<feature type="region of interest" description="Disordered" evidence="8">
    <location>
        <begin position="400"/>
        <end position="422"/>
    </location>
</feature>
<proteinExistence type="predicted"/>
<evidence type="ECO:0000313" key="10">
    <source>
        <dbReference type="EMBL" id="KAK2816831.1"/>
    </source>
</evidence>
<evidence type="ECO:0000256" key="7">
    <source>
        <dbReference type="ARBA" id="ARBA00044037"/>
    </source>
</evidence>
<protein>
    <recommendedName>
        <fullName evidence="7">sphingosine kinase</fullName>
        <ecNumber evidence="7">2.7.1.91</ecNumber>
    </recommendedName>
</protein>
<dbReference type="GO" id="GO:0012505">
    <property type="term" value="C:endomembrane system"/>
    <property type="evidence" value="ECO:0007669"/>
    <property type="project" value="UniProtKB-SubCell"/>
</dbReference>
<dbReference type="GO" id="GO:0043066">
    <property type="term" value="P:negative regulation of apoptotic process"/>
    <property type="evidence" value="ECO:0007669"/>
    <property type="project" value="TreeGrafter"/>
</dbReference>
<dbReference type="GO" id="GO:0016020">
    <property type="term" value="C:membrane"/>
    <property type="evidence" value="ECO:0007669"/>
    <property type="project" value="TreeGrafter"/>
</dbReference>
<dbReference type="SMART" id="SM00046">
    <property type="entry name" value="DAGKc"/>
    <property type="match status" value="1"/>
</dbReference>
<dbReference type="PROSITE" id="PS50146">
    <property type="entry name" value="DAGK"/>
    <property type="match status" value="1"/>
</dbReference>
<dbReference type="InterPro" id="IPR045540">
    <property type="entry name" value="YegS/DAGK_C"/>
</dbReference>
<keyword evidence="6" id="KW-0472">Membrane</keyword>
<dbReference type="InterPro" id="IPR017438">
    <property type="entry name" value="ATP-NAD_kinase_N"/>
</dbReference>
<evidence type="ECO:0000256" key="5">
    <source>
        <dbReference type="ARBA" id="ARBA00022840"/>
    </source>
</evidence>
<dbReference type="Proteomes" id="UP001187415">
    <property type="component" value="Unassembled WGS sequence"/>
</dbReference>
<comment type="subcellular location">
    <subcellularLocation>
        <location evidence="1">Endomembrane system</location>
    </subcellularLocation>
</comment>
<evidence type="ECO:0000256" key="4">
    <source>
        <dbReference type="ARBA" id="ARBA00022777"/>
    </source>
</evidence>
<keyword evidence="4" id="KW-0418">Kinase</keyword>
<dbReference type="GO" id="GO:0046512">
    <property type="term" value="P:sphingosine biosynthetic process"/>
    <property type="evidence" value="ECO:0007669"/>
    <property type="project" value="TreeGrafter"/>
</dbReference>
<dbReference type="GO" id="GO:0005524">
    <property type="term" value="F:ATP binding"/>
    <property type="evidence" value="ECO:0007669"/>
    <property type="project" value="UniProtKB-KW"/>
</dbReference>
<dbReference type="SUPFAM" id="SSF111331">
    <property type="entry name" value="NAD kinase/diacylglycerol kinase-like"/>
    <property type="match status" value="1"/>
</dbReference>
<dbReference type="Pfam" id="PF19279">
    <property type="entry name" value="YegS_C"/>
    <property type="match status" value="1"/>
</dbReference>
<evidence type="ECO:0000313" key="11">
    <source>
        <dbReference type="Proteomes" id="UP001187415"/>
    </source>
</evidence>
<dbReference type="Gene3D" id="2.60.200.40">
    <property type="match status" value="1"/>
</dbReference>
<name>A0AA88IML5_CHASR</name>
<evidence type="ECO:0000256" key="3">
    <source>
        <dbReference type="ARBA" id="ARBA00022741"/>
    </source>
</evidence>
<comment type="caution">
    <text evidence="10">The sequence shown here is derived from an EMBL/GenBank/DDBJ whole genome shotgun (WGS) entry which is preliminary data.</text>
</comment>
<keyword evidence="11" id="KW-1185">Reference proteome</keyword>
<evidence type="ECO:0000256" key="6">
    <source>
        <dbReference type="ARBA" id="ARBA00023136"/>
    </source>
</evidence>
<dbReference type="InterPro" id="IPR050187">
    <property type="entry name" value="Lipid_Phosphate_FormReg"/>
</dbReference>
<evidence type="ECO:0000256" key="1">
    <source>
        <dbReference type="ARBA" id="ARBA00004308"/>
    </source>
</evidence>
<dbReference type="EMBL" id="JAUPFM010000021">
    <property type="protein sequence ID" value="KAK2816831.1"/>
    <property type="molecule type" value="Genomic_DNA"/>
</dbReference>
<dbReference type="InterPro" id="IPR016064">
    <property type="entry name" value="NAD/diacylglycerol_kinase_sf"/>
</dbReference>
<dbReference type="GO" id="GO:0008481">
    <property type="term" value="F:sphingosine kinase activity"/>
    <property type="evidence" value="ECO:0007669"/>
    <property type="project" value="UniProtKB-EC"/>
</dbReference>
<evidence type="ECO:0000259" key="9">
    <source>
        <dbReference type="PROSITE" id="PS50146"/>
    </source>
</evidence>
<dbReference type="AlphaFoldDB" id="A0AA88IML5"/>
<dbReference type="FunFam" id="3.40.50.10330:FF:000005">
    <property type="entry name" value="Sphingosine kinase 2"/>
    <property type="match status" value="1"/>
</dbReference>
<organism evidence="10 11">
    <name type="scientific">Channa striata</name>
    <name type="common">Snakehead murrel</name>
    <name type="synonym">Ophicephalus striatus</name>
    <dbReference type="NCBI Taxonomy" id="64152"/>
    <lineage>
        <taxon>Eukaryota</taxon>
        <taxon>Metazoa</taxon>
        <taxon>Chordata</taxon>
        <taxon>Craniata</taxon>
        <taxon>Vertebrata</taxon>
        <taxon>Euteleostomi</taxon>
        <taxon>Actinopterygii</taxon>
        <taxon>Neopterygii</taxon>
        <taxon>Teleostei</taxon>
        <taxon>Neoteleostei</taxon>
        <taxon>Acanthomorphata</taxon>
        <taxon>Anabantaria</taxon>
        <taxon>Anabantiformes</taxon>
        <taxon>Channoidei</taxon>
        <taxon>Channidae</taxon>
        <taxon>Channa</taxon>
    </lineage>
</organism>
<dbReference type="InterPro" id="IPR001206">
    <property type="entry name" value="Diacylglycerol_kinase_cat_dom"/>
</dbReference>
<dbReference type="EC" id="2.7.1.91" evidence="7"/>
<keyword evidence="2" id="KW-0808">Transferase</keyword>
<gene>
    <name evidence="10" type="ORF">Q5P01_025022</name>
</gene>
<accession>A0AA88IML5</accession>
<feature type="domain" description="DAGKc" evidence="9">
    <location>
        <begin position="148"/>
        <end position="295"/>
    </location>
</feature>
<evidence type="ECO:0000256" key="2">
    <source>
        <dbReference type="ARBA" id="ARBA00022679"/>
    </source>
</evidence>